<dbReference type="EMBL" id="JAHRIN010034578">
    <property type="protein sequence ID" value="MEQ2203478.1"/>
    <property type="molecule type" value="Genomic_DNA"/>
</dbReference>
<dbReference type="PANTHER" id="PTHR10957">
    <property type="entry name" value="RAP1 GTPASE-GDP DISSOCIATION STIMULATOR 1"/>
    <property type="match status" value="1"/>
</dbReference>
<sequence length="140" mass="15338">MNPVKSAFLHLSAVVNKSKMLSAGVADVVLKFLQSEMPPVQFKLLGTLRMLIDTQVAAEKDFVGASLVPVLHKLLSDERSAPEIKYNSMILICAVMGSEPLHKEVQSLAFIDVVSKLRAHENKTVSHQASLTEQRLTAQS</sequence>
<evidence type="ECO:0000313" key="2">
    <source>
        <dbReference type="Proteomes" id="UP001434883"/>
    </source>
</evidence>
<dbReference type="InterPro" id="IPR011989">
    <property type="entry name" value="ARM-like"/>
</dbReference>
<dbReference type="InterPro" id="IPR016024">
    <property type="entry name" value="ARM-type_fold"/>
</dbReference>
<comment type="caution">
    <text evidence="1">The sequence shown here is derived from an EMBL/GenBank/DDBJ whole genome shotgun (WGS) entry which is preliminary data.</text>
</comment>
<evidence type="ECO:0000313" key="1">
    <source>
        <dbReference type="EMBL" id="MEQ2203478.1"/>
    </source>
</evidence>
<accession>A0ABV0R5Q2</accession>
<dbReference type="InterPro" id="IPR040144">
    <property type="entry name" value="RAP1GDS1"/>
</dbReference>
<protein>
    <submittedName>
        <fullName evidence="1">Uncharacterized protein</fullName>
    </submittedName>
</protein>
<organism evidence="1 2">
    <name type="scientific">Xenoophorus captivus</name>
    <dbReference type="NCBI Taxonomy" id="1517983"/>
    <lineage>
        <taxon>Eukaryota</taxon>
        <taxon>Metazoa</taxon>
        <taxon>Chordata</taxon>
        <taxon>Craniata</taxon>
        <taxon>Vertebrata</taxon>
        <taxon>Euteleostomi</taxon>
        <taxon>Actinopterygii</taxon>
        <taxon>Neopterygii</taxon>
        <taxon>Teleostei</taxon>
        <taxon>Neoteleostei</taxon>
        <taxon>Acanthomorphata</taxon>
        <taxon>Ovalentaria</taxon>
        <taxon>Atherinomorphae</taxon>
        <taxon>Cyprinodontiformes</taxon>
        <taxon>Goodeidae</taxon>
        <taxon>Xenoophorus</taxon>
    </lineage>
</organism>
<dbReference type="Gene3D" id="1.25.10.10">
    <property type="entry name" value="Leucine-rich Repeat Variant"/>
    <property type="match status" value="1"/>
</dbReference>
<dbReference type="SUPFAM" id="SSF48371">
    <property type="entry name" value="ARM repeat"/>
    <property type="match status" value="1"/>
</dbReference>
<dbReference type="Proteomes" id="UP001434883">
    <property type="component" value="Unassembled WGS sequence"/>
</dbReference>
<name>A0ABV0R5Q2_9TELE</name>
<reference evidence="1 2" key="1">
    <citation type="submission" date="2021-06" db="EMBL/GenBank/DDBJ databases">
        <authorList>
            <person name="Palmer J.M."/>
        </authorList>
    </citation>
    <scope>NUCLEOTIDE SEQUENCE [LARGE SCALE GENOMIC DNA]</scope>
    <source>
        <strain evidence="1 2">XC_2019</strain>
        <tissue evidence="1">Muscle</tissue>
    </source>
</reference>
<gene>
    <name evidence="1" type="ORF">XENOCAPTIV_030745</name>
</gene>
<keyword evidence="2" id="KW-1185">Reference proteome</keyword>
<proteinExistence type="predicted"/>